<feature type="domain" description="Cysteine-rich" evidence="1">
    <location>
        <begin position="140"/>
        <end position="224"/>
    </location>
</feature>
<dbReference type="GO" id="GO:0005829">
    <property type="term" value="C:cytosol"/>
    <property type="evidence" value="ECO:0007669"/>
    <property type="project" value="TreeGrafter"/>
</dbReference>
<evidence type="ECO:0000313" key="2">
    <source>
        <dbReference type="EMBL" id="CAG37734.1"/>
    </source>
</evidence>
<dbReference type="InterPro" id="IPR004017">
    <property type="entry name" value="Cys_rich_dom"/>
</dbReference>
<dbReference type="KEGG" id="dps:DP3005"/>
<dbReference type="PANTHER" id="PTHR30296:SF0">
    <property type="entry name" value="LACTATE UTILIZATION PROTEIN A"/>
    <property type="match status" value="1"/>
</dbReference>
<protein>
    <recommendedName>
        <fullName evidence="1">Cysteine-rich domain-containing protein</fullName>
    </recommendedName>
</protein>
<dbReference type="PANTHER" id="PTHR30296">
    <property type="entry name" value="UNCHARACTERIZED PROTEIN YKGE"/>
    <property type="match status" value="1"/>
</dbReference>
<keyword evidence="3" id="KW-1185">Reference proteome</keyword>
<dbReference type="RefSeq" id="WP_011190246.1">
    <property type="nucleotide sequence ID" value="NC_006138.1"/>
</dbReference>
<dbReference type="Proteomes" id="UP000000602">
    <property type="component" value="Chromosome"/>
</dbReference>
<evidence type="ECO:0000259" key="1">
    <source>
        <dbReference type="Pfam" id="PF02754"/>
    </source>
</evidence>
<name>Q6AIU6_DESPS</name>
<dbReference type="OrthoDB" id="5289041at2"/>
<gene>
    <name evidence="2" type="ordered locus">DP3005</name>
</gene>
<reference evidence="3" key="1">
    <citation type="journal article" date="2004" name="Environ. Microbiol.">
        <title>The genome of Desulfotalea psychrophila, a sulfate-reducing bacterium from permanently cold Arctic sediments.</title>
        <authorList>
            <person name="Rabus R."/>
            <person name="Ruepp A."/>
            <person name="Frickey T."/>
            <person name="Rattei T."/>
            <person name="Fartmann B."/>
            <person name="Stark M."/>
            <person name="Bauer M."/>
            <person name="Zibat A."/>
            <person name="Lombardot T."/>
            <person name="Becker I."/>
            <person name="Amann J."/>
            <person name="Gellner K."/>
            <person name="Teeling H."/>
            <person name="Leuschner W.D."/>
            <person name="Gloeckner F.-O."/>
            <person name="Lupas A.N."/>
            <person name="Amann R."/>
            <person name="Klenk H.-P."/>
        </authorList>
    </citation>
    <scope>NUCLEOTIDE SEQUENCE [LARGE SCALE GENOMIC DNA]</scope>
    <source>
        <strain evidence="3">DSM 12343 / LSv54</strain>
    </source>
</reference>
<dbReference type="HOGENOM" id="CLU_023081_1_0_7"/>
<feature type="domain" description="Cysteine-rich" evidence="1">
    <location>
        <begin position="11"/>
        <end position="93"/>
    </location>
</feature>
<sequence length="250" mass="27606">MAREGNKNQAVYFFGTCLGDMMYADSAMAAIHLIEREGYQVVFPMEQACCGQPAYNSGFIEEAREVAWKQVEVFSKHDYPIVVPSGSCAGMMKIHYPQLFQDSDKLFEVKRFSERIVELTTFLHQAAGAQYIDRGEQIKITWHSSCHAMREAQCIEDSKALLAQLANVELVELKREHECCGFGGTFSIKQPLISGAMVADKVADVVATGASAVISGDAGCLLNITGKMEKENIKIPGIHIAEFIWGRING</sequence>
<evidence type="ECO:0000313" key="3">
    <source>
        <dbReference type="Proteomes" id="UP000000602"/>
    </source>
</evidence>
<accession>Q6AIU6</accession>
<dbReference type="EMBL" id="CR522870">
    <property type="protein sequence ID" value="CAG37734.1"/>
    <property type="molecule type" value="Genomic_DNA"/>
</dbReference>
<dbReference type="AlphaFoldDB" id="Q6AIU6"/>
<dbReference type="GO" id="GO:0016491">
    <property type="term" value="F:oxidoreductase activity"/>
    <property type="evidence" value="ECO:0007669"/>
    <property type="project" value="UniProtKB-ARBA"/>
</dbReference>
<organism evidence="2 3">
    <name type="scientific">Desulfotalea psychrophila (strain LSv54 / DSM 12343)</name>
    <dbReference type="NCBI Taxonomy" id="177439"/>
    <lineage>
        <taxon>Bacteria</taxon>
        <taxon>Pseudomonadati</taxon>
        <taxon>Thermodesulfobacteriota</taxon>
        <taxon>Desulfobulbia</taxon>
        <taxon>Desulfobulbales</taxon>
        <taxon>Desulfocapsaceae</taxon>
        <taxon>Desulfotalea</taxon>
    </lineage>
</organism>
<dbReference type="Pfam" id="PF02754">
    <property type="entry name" value="CCG"/>
    <property type="match status" value="2"/>
</dbReference>
<dbReference type="STRING" id="177439.DP3005"/>
<proteinExistence type="predicted"/>
<dbReference type="eggNOG" id="COG0247">
    <property type="taxonomic scope" value="Bacteria"/>
</dbReference>